<comment type="caution">
    <text evidence="2">The sequence shown here is derived from an EMBL/GenBank/DDBJ whole genome shotgun (WGS) entry which is preliminary data.</text>
</comment>
<sequence>MAETFDLPMTDNQSTTQNKKLTRKRKRQPETWIMNINKELCQGGKEHRDVS</sequence>
<proteinExistence type="predicted"/>
<dbReference type="AlphaFoldDB" id="A0ABD2MHG6"/>
<organism evidence="2 3">
    <name type="scientific">Cryptolaemus montrouzieri</name>
    <dbReference type="NCBI Taxonomy" id="559131"/>
    <lineage>
        <taxon>Eukaryota</taxon>
        <taxon>Metazoa</taxon>
        <taxon>Ecdysozoa</taxon>
        <taxon>Arthropoda</taxon>
        <taxon>Hexapoda</taxon>
        <taxon>Insecta</taxon>
        <taxon>Pterygota</taxon>
        <taxon>Neoptera</taxon>
        <taxon>Endopterygota</taxon>
        <taxon>Coleoptera</taxon>
        <taxon>Polyphaga</taxon>
        <taxon>Cucujiformia</taxon>
        <taxon>Coccinelloidea</taxon>
        <taxon>Coccinellidae</taxon>
        <taxon>Scymninae</taxon>
        <taxon>Scymnini</taxon>
        <taxon>Cryptolaemus</taxon>
    </lineage>
</organism>
<accession>A0ABD2MHG6</accession>
<name>A0ABD2MHG6_9CUCU</name>
<dbReference type="EMBL" id="JABFTP020000001">
    <property type="protein sequence ID" value="KAL3265831.1"/>
    <property type="molecule type" value="Genomic_DNA"/>
</dbReference>
<evidence type="ECO:0000256" key="1">
    <source>
        <dbReference type="SAM" id="MobiDB-lite"/>
    </source>
</evidence>
<feature type="compositionally biased region" description="Polar residues" evidence="1">
    <location>
        <begin position="10"/>
        <end position="19"/>
    </location>
</feature>
<evidence type="ECO:0000313" key="2">
    <source>
        <dbReference type="EMBL" id="KAL3265831.1"/>
    </source>
</evidence>
<feature type="region of interest" description="Disordered" evidence="1">
    <location>
        <begin position="1"/>
        <end position="51"/>
    </location>
</feature>
<reference evidence="2 3" key="1">
    <citation type="journal article" date="2021" name="BMC Biol.">
        <title>Horizontally acquired antibacterial genes associated with adaptive radiation of ladybird beetles.</title>
        <authorList>
            <person name="Li H.S."/>
            <person name="Tang X.F."/>
            <person name="Huang Y.H."/>
            <person name="Xu Z.Y."/>
            <person name="Chen M.L."/>
            <person name="Du X.Y."/>
            <person name="Qiu B.Y."/>
            <person name="Chen P.T."/>
            <person name="Zhang W."/>
            <person name="Slipinski A."/>
            <person name="Escalona H.E."/>
            <person name="Waterhouse R.M."/>
            <person name="Zwick A."/>
            <person name="Pang H."/>
        </authorList>
    </citation>
    <scope>NUCLEOTIDE SEQUENCE [LARGE SCALE GENOMIC DNA]</scope>
    <source>
        <strain evidence="2">SYSU2018</strain>
    </source>
</reference>
<protein>
    <submittedName>
        <fullName evidence="2">Uncharacterized protein</fullName>
    </submittedName>
</protein>
<feature type="non-terminal residue" evidence="2">
    <location>
        <position position="51"/>
    </location>
</feature>
<dbReference type="Proteomes" id="UP001516400">
    <property type="component" value="Unassembled WGS sequence"/>
</dbReference>
<gene>
    <name evidence="2" type="ORF">HHI36_010027</name>
</gene>
<evidence type="ECO:0000313" key="3">
    <source>
        <dbReference type="Proteomes" id="UP001516400"/>
    </source>
</evidence>
<keyword evidence="3" id="KW-1185">Reference proteome</keyword>